<feature type="region of interest" description="Disordered" evidence="7">
    <location>
        <begin position="368"/>
        <end position="536"/>
    </location>
</feature>
<evidence type="ECO:0000256" key="3">
    <source>
        <dbReference type="ARBA" id="ARBA00023125"/>
    </source>
</evidence>
<feature type="compositionally biased region" description="Basic and acidic residues" evidence="7">
    <location>
        <begin position="466"/>
        <end position="475"/>
    </location>
</feature>
<keyword evidence="5 6" id="KW-0539">Nucleus</keyword>
<evidence type="ECO:0000313" key="10">
    <source>
        <dbReference type="Proteomes" id="UP000075886"/>
    </source>
</evidence>
<dbReference type="PROSITE" id="PS50118">
    <property type="entry name" value="HMG_BOX_2"/>
    <property type="match status" value="1"/>
</dbReference>
<feature type="region of interest" description="Disordered" evidence="7">
    <location>
        <begin position="612"/>
        <end position="641"/>
    </location>
</feature>
<keyword evidence="4" id="KW-0804">Transcription</keyword>
<feature type="compositionally biased region" description="Low complexity" evidence="7">
    <location>
        <begin position="433"/>
        <end position="446"/>
    </location>
</feature>
<dbReference type="PANTHER" id="PTHR45803">
    <property type="entry name" value="SOX100B"/>
    <property type="match status" value="1"/>
</dbReference>
<dbReference type="STRING" id="69004.A0A182QNH3"/>
<keyword evidence="2" id="KW-0805">Transcription regulation</keyword>
<accession>A0A182QNH3</accession>
<feature type="domain" description="HMG box" evidence="8">
    <location>
        <begin position="14"/>
        <end position="82"/>
    </location>
</feature>
<dbReference type="FunFam" id="1.10.30.10:FF:000051">
    <property type="entry name" value="Transcription factor Sox-10"/>
    <property type="match status" value="1"/>
</dbReference>
<evidence type="ECO:0000256" key="7">
    <source>
        <dbReference type="SAM" id="MobiDB-lite"/>
    </source>
</evidence>
<protein>
    <recommendedName>
        <fullName evidence="8">HMG box domain-containing protein</fullName>
    </recommendedName>
</protein>
<feature type="compositionally biased region" description="Low complexity" evidence="7">
    <location>
        <begin position="156"/>
        <end position="166"/>
    </location>
</feature>
<feature type="DNA-binding region" description="HMG box" evidence="6">
    <location>
        <begin position="14"/>
        <end position="82"/>
    </location>
</feature>
<feature type="region of interest" description="Disordered" evidence="7">
    <location>
        <begin position="560"/>
        <end position="592"/>
    </location>
</feature>
<evidence type="ECO:0000259" key="8">
    <source>
        <dbReference type="PROSITE" id="PS50118"/>
    </source>
</evidence>
<dbReference type="InterPro" id="IPR036910">
    <property type="entry name" value="HMG_box_dom_sf"/>
</dbReference>
<evidence type="ECO:0000256" key="1">
    <source>
        <dbReference type="ARBA" id="ARBA00004123"/>
    </source>
</evidence>
<feature type="region of interest" description="Disordered" evidence="7">
    <location>
        <begin position="66"/>
        <end position="181"/>
    </location>
</feature>
<feature type="compositionally biased region" description="Basic and acidic residues" evidence="7">
    <location>
        <begin position="104"/>
        <end position="114"/>
    </location>
</feature>
<dbReference type="InterPro" id="IPR050917">
    <property type="entry name" value="SOX_TF"/>
</dbReference>
<evidence type="ECO:0000256" key="2">
    <source>
        <dbReference type="ARBA" id="ARBA00023015"/>
    </source>
</evidence>
<dbReference type="Proteomes" id="UP000075886">
    <property type="component" value="Unassembled WGS sequence"/>
</dbReference>
<organism evidence="9 10">
    <name type="scientific">Anopheles farauti</name>
    <dbReference type="NCBI Taxonomy" id="69004"/>
    <lineage>
        <taxon>Eukaryota</taxon>
        <taxon>Metazoa</taxon>
        <taxon>Ecdysozoa</taxon>
        <taxon>Arthropoda</taxon>
        <taxon>Hexapoda</taxon>
        <taxon>Insecta</taxon>
        <taxon>Pterygota</taxon>
        <taxon>Neoptera</taxon>
        <taxon>Endopterygota</taxon>
        <taxon>Diptera</taxon>
        <taxon>Nematocera</taxon>
        <taxon>Culicoidea</taxon>
        <taxon>Culicidae</taxon>
        <taxon>Anophelinae</taxon>
        <taxon>Anopheles</taxon>
    </lineage>
</organism>
<dbReference type="EMBL" id="AXCN02002488">
    <property type="status" value="NOT_ANNOTATED_CDS"/>
    <property type="molecule type" value="Genomic_DNA"/>
</dbReference>
<proteinExistence type="predicted"/>
<evidence type="ECO:0000256" key="4">
    <source>
        <dbReference type="ARBA" id="ARBA00023163"/>
    </source>
</evidence>
<dbReference type="SMART" id="SM00398">
    <property type="entry name" value="HMG"/>
    <property type="match status" value="1"/>
</dbReference>
<dbReference type="Gene3D" id="1.10.30.10">
    <property type="entry name" value="High mobility group box domain"/>
    <property type="match status" value="1"/>
</dbReference>
<dbReference type="SUPFAM" id="SSF47095">
    <property type="entry name" value="HMG-box"/>
    <property type="match status" value="1"/>
</dbReference>
<evidence type="ECO:0000256" key="5">
    <source>
        <dbReference type="ARBA" id="ARBA00023242"/>
    </source>
</evidence>
<dbReference type="VEuPathDB" id="VectorBase:AFAF013723"/>
<dbReference type="Pfam" id="PF00505">
    <property type="entry name" value="HMG_box"/>
    <property type="match status" value="1"/>
</dbReference>
<reference evidence="9" key="2">
    <citation type="submission" date="2020-05" db="UniProtKB">
        <authorList>
            <consortium name="EnsemblMetazoa"/>
        </authorList>
    </citation>
    <scope>IDENTIFICATION</scope>
    <source>
        <strain evidence="9">FAR1</strain>
    </source>
</reference>
<comment type="subcellular location">
    <subcellularLocation>
        <location evidence="1">Nucleus</location>
    </subcellularLocation>
</comment>
<dbReference type="PANTHER" id="PTHR45803:SF5">
    <property type="entry name" value="SOX100B"/>
    <property type="match status" value="1"/>
</dbReference>
<dbReference type="InterPro" id="IPR009071">
    <property type="entry name" value="HMG_box_dom"/>
</dbReference>
<keyword evidence="3 6" id="KW-0238">DNA-binding</keyword>
<dbReference type="GO" id="GO:0000978">
    <property type="term" value="F:RNA polymerase II cis-regulatory region sequence-specific DNA binding"/>
    <property type="evidence" value="ECO:0007669"/>
    <property type="project" value="TreeGrafter"/>
</dbReference>
<name>A0A182QNH3_9DIPT</name>
<reference evidence="10" key="1">
    <citation type="submission" date="2014-01" db="EMBL/GenBank/DDBJ databases">
        <title>The Genome Sequence of Anopheles farauti FAR1 (V2).</title>
        <authorList>
            <consortium name="The Broad Institute Genomics Platform"/>
            <person name="Neafsey D.E."/>
            <person name="Besansky N."/>
            <person name="Howell P."/>
            <person name="Walton C."/>
            <person name="Young S.K."/>
            <person name="Zeng Q."/>
            <person name="Gargeya S."/>
            <person name="Fitzgerald M."/>
            <person name="Haas B."/>
            <person name="Abouelleil A."/>
            <person name="Allen A.W."/>
            <person name="Alvarado L."/>
            <person name="Arachchi H.M."/>
            <person name="Berlin A.M."/>
            <person name="Chapman S.B."/>
            <person name="Gainer-Dewar J."/>
            <person name="Goldberg J."/>
            <person name="Griggs A."/>
            <person name="Gujja S."/>
            <person name="Hansen M."/>
            <person name="Howarth C."/>
            <person name="Imamovic A."/>
            <person name="Ireland A."/>
            <person name="Larimer J."/>
            <person name="McCowan C."/>
            <person name="Murphy C."/>
            <person name="Pearson M."/>
            <person name="Poon T.W."/>
            <person name="Priest M."/>
            <person name="Roberts A."/>
            <person name="Saif S."/>
            <person name="Shea T."/>
            <person name="Sisk P."/>
            <person name="Sykes S."/>
            <person name="Wortman J."/>
            <person name="Nusbaum C."/>
            <person name="Birren B."/>
        </authorList>
    </citation>
    <scope>NUCLEOTIDE SEQUENCE [LARGE SCALE GENOMIC DNA]</scope>
    <source>
        <strain evidence="10">FAR1</strain>
    </source>
</reference>
<dbReference type="EnsemblMetazoa" id="AFAF013723-RA">
    <property type="protein sequence ID" value="AFAF013723-PA"/>
    <property type="gene ID" value="AFAF013723"/>
</dbReference>
<dbReference type="GO" id="GO:0005634">
    <property type="term" value="C:nucleus"/>
    <property type="evidence" value="ECO:0007669"/>
    <property type="project" value="UniProtKB-SubCell"/>
</dbReference>
<evidence type="ECO:0000313" key="9">
    <source>
        <dbReference type="EnsemblMetazoa" id="AFAF013723-PA"/>
    </source>
</evidence>
<evidence type="ECO:0000256" key="6">
    <source>
        <dbReference type="PROSITE-ProRule" id="PRU00267"/>
    </source>
</evidence>
<dbReference type="GO" id="GO:0000981">
    <property type="term" value="F:DNA-binding transcription factor activity, RNA polymerase II-specific"/>
    <property type="evidence" value="ECO:0007669"/>
    <property type="project" value="TreeGrafter"/>
</dbReference>
<dbReference type="CDD" id="cd22004">
    <property type="entry name" value="HMG-box_SOX"/>
    <property type="match status" value="1"/>
</dbReference>
<dbReference type="AlphaFoldDB" id="A0A182QNH3"/>
<feature type="compositionally biased region" description="Polar residues" evidence="7">
    <location>
        <begin position="371"/>
        <end position="400"/>
    </location>
</feature>
<keyword evidence="10" id="KW-1185">Reference proteome</keyword>
<sequence>MLIGSHVSKKKQHIKRPMNAFMVWAQAARREMAQQQPKLQNSEISKDLGKIWKSLSDEDKQPFVEQAEKLRLAHKSQHPYYKYQPRRKKSKRAGPGNGKSGRQGYDDHDLELRELASPPSGEDVLSAGETSGPGLANPYAQLDGQRPSVSGLARTSKVVKSGSVRGRSGGARVGKSSGSSTSTITSAAAIIAASAVYDMELPHEDVASFGPAGGGATPYGTSIAGELFVNGAGIGTGSAASCPYMEKATSQSMGLENAPLLSPAVAAATQPVPGQVTETPQHTTPSYENFAARDWTTISVPVSNESRDSPCSIVELVPYGVSGNRSMGSSGVPPQTTTHPFSMYAYPNYAPYMSTTTGTEFRTFQEEYHPSATTSDTTGDCYSSPQQPLVSPLRYQSPQHQAHRHQAEGHAPEYVGEGGQYVTSLHHPHSQHHQQQSSGATVVEQGEGSGGGTTEQQDPTGTTPDPEEHPSELVRTDVSNLPTMVLGYIGSSDGGTSGYTRHGANDDERTNALVRLPDRSQPSRNHSAPNGAPIFSYAVSETGGEHYMQPPVAHMQYAQQQRMDISGSSHQQQHSRHPIQQQHQHQHHPVHHLHHLDLTEQVTPHHHTYPQETYQYSTGTSPVHGRIPSANDESSVVGPGAPQFYCSDM</sequence>
<feature type="compositionally biased region" description="Polar residues" evidence="7">
    <location>
        <begin position="612"/>
        <end position="621"/>
    </location>
</feature>
<feature type="compositionally biased region" description="Polar residues" evidence="7">
    <location>
        <begin position="560"/>
        <end position="569"/>
    </location>
</feature>